<feature type="compositionally biased region" description="Gly residues" evidence="1">
    <location>
        <begin position="1"/>
        <end position="10"/>
    </location>
</feature>
<feature type="compositionally biased region" description="Low complexity" evidence="1">
    <location>
        <begin position="11"/>
        <end position="25"/>
    </location>
</feature>
<feature type="region of interest" description="Disordered" evidence="1">
    <location>
        <begin position="1"/>
        <end position="25"/>
    </location>
</feature>
<organism evidence="2 3">
    <name type="scientific">Actinacidiphila bryophytorum</name>
    <dbReference type="NCBI Taxonomy" id="1436133"/>
    <lineage>
        <taxon>Bacteria</taxon>
        <taxon>Bacillati</taxon>
        <taxon>Actinomycetota</taxon>
        <taxon>Actinomycetes</taxon>
        <taxon>Kitasatosporales</taxon>
        <taxon>Streptomycetaceae</taxon>
        <taxon>Actinacidiphila</taxon>
    </lineage>
</organism>
<name>A0A9W4H0D1_9ACTN</name>
<gene>
    <name evidence="2" type="ORF">SBRY_30092</name>
</gene>
<evidence type="ECO:0000313" key="3">
    <source>
        <dbReference type="Proteomes" id="UP001153328"/>
    </source>
</evidence>
<accession>A0A9W4H0D1</accession>
<evidence type="ECO:0000256" key="1">
    <source>
        <dbReference type="SAM" id="MobiDB-lite"/>
    </source>
</evidence>
<comment type="caution">
    <text evidence="2">The sequence shown here is derived from an EMBL/GenBank/DDBJ whole genome shotgun (WGS) entry which is preliminary data.</text>
</comment>
<dbReference type="Proteomes" id="UP001153328">
    <property type="component" value="Unassembled WGS sequence"/>
</dbReference>
<proteinExistence type="predicted"/>
<reference evidence="2" key="1">
    <citation type="submission" date="2021-06" db="EMBL/GenBank/DDBJ databases">
        <authorList>
            <person name="Arsene-Ploetze F."/>
        </authorList>
    </citation>
    <scope>NUCLEOTIDE SEQUENCE</scope>
    <source>
        <strain evidence="2">SBRY1</strain>
    </source>
</reference>
<protein>
    <submittedName>
        <fullName evidence="2">Uncharacterized protein</fullName>
    </submittedName>
</protein>
<evidence type="ECO:0000313" key="2">
    <source>
        <dbReference type="EMBL" id="CAG7637148.1"/>
    </source>
</evidence>
<dbReference type="EMBL" id="CAJVAX010000017">
    <property type="protein sequence ID" value="CAG7637148.1"/>
    <property type="molecule type" value="Genomic_DNA"/>
</dbReference>
<keyword evidence="3" id="KW-1185">Reference proteome</keyword>
<dbReference type="AlphaFoldDB" id="A0A9W4H0D1"/>
<sequence>MTTRAPGGGWRAVPRAPGAVAVSSPHDGRWVVARADPRAPGVAPLPNGVRYGHHGRGEAYREWTPAGGRTLEAPPARDTCRAVGVARTVWRDAPRRNPGTESV</sequence>